<dbReference type="KEGG" id="vg:5176546"/>
<name>Q8BE69_9REOV</name>
<dbReference type="Pfam" id="PF20831">
    <property type="entry name" value="Reov_VP3_MTase1"/>
    <property type="match status" value="1"/>
</dbReference>
<protein>
    <submittedName>
        <fullName evidence="2">p-S4 protein</fullName>
    </submittedName>
</protein>
<dbReference type="EMBL" id="AF395873">
    <property type="protein sequence ID" value="AAN07093.1"/>
    <property type="molecule type" value="Genomic_RNA"/>
</dbReference>
<dbReference type="InterPro" id="IPR048607">
    <property type="entry name" value="Reov_VP3_MTase1"/>
</dbReference>
<dbReference type="GeneID" id="5176546"/>
<organism evidence="2 3">
    <name type="scientific">Mal de Rio Cuarto virus</name>
    <dbReference type="NCBI Taxonomy" id="185954"/>
    <lineage>
        <taxon>Viruses</taxon>
        <taxon>Riboviria</taxon>
        <taxon>Orthornavirae</taxon>
        <taxon>Duplornaviricota</taxon>
        <taxon>Resentoviricetes</taxon>
        <taxon>Reovirales</taxon>
        <taxon>Spinareoviridae</taxon>
        <taxon>Fijivirus</taxon>
        <taxon>Fijivirus cuartoense</taxon>
    </lineage>
</organism>
<proteinExistence type="predicted"/>
<dbReference type="OrthoDB" id="62at10239"/>
<feature type="domain" description="Reovirus VP3 protein Methyltransferase" evidence="1">
    <location>
        <begin position="600"/>
        <end position="776"/>
    </location>
</feature>
<reference evidence="3" key="3">
    <citation type="journal article" date="2005" name="Arch. Virol.">
        <title>Sequence analysis of genome segments S5 and S10 of Mal de Rio Cuarto virus (Fijivirus, Reoviridae).</title>
        <authorList>
            <person name="Distefano A.J."/>
            <person name="Hopp H.E."/>
            <person name="del Vas M."/>
        </authorList>
    </citation>
    <scope>NUCLEOTIDE SEQUENCE [LARGE SCALE GENOMIC DNA]</scope>
</reference>
<dbReference type="RefSeq" id="YP_956844.1">
    <property type="nucleotide sequence ID" value="NC_008729.1"/>
</dbReference>
<reference evidence="3" key="2">
    <citation type="journal article" date="2003" name="Virus Res.">
        <title>Sequence and phylogenetic analysis of genome segments S1, S2, S3 and S6 of Mal de Rio Cuarto virus, a newly accepted Fijivirus species.</title>
        <authorList>
            <person name="Distefano A.J."/>
            <person name="Conci L.R."/>
            <person name="Munoz Hidalgo M."/>
            <person name="Guzman F.A."/>
            <person name="Hopp H.E."/>
            <person name="del Vas M."/>
        </authorList>
    </citation>
    <scope>NUCLEOTIDE SEQUENCE [LARGE SCALE GENOMIC DNA]</scope>
</reference>
<keyword evidence="3" id="KW-1185">Reference proteome</keyword>
<reference evidence="2 3" key="1">
    <citation type="journal article" date="2002" name="Arch. Virol.">
        <title>Sequence analysis of genome segments S4 and S8 of Mal de Rio Cuarto virus (MRCV): evidence that the virus should be a separate Fijivirus species.</title>
        <authorList>
            <person name="Distefano A.J."/>
            <person name="Conci L.R."/>
            <person name="Munoz Hidalgo M."/>
            <person name="Guzman F.A."/>
            <person name="Hopp H.E."/>
            <person name="Del Vas M."/>
        </authorList>
    </citation>
    <scope>NUCLEOTIDE SEQUENCE [LARGE SCALE GENOMIC DNA]</scope>
</reference>
<accession>Q8BE69</accession>
<dbReference type="Proteomes" id="UP000152374">
    <property type="component" value="Genome"/>
</dbReference>
<sequence length="1145" mass="131651">MLKVNVQSLIYPFSGQITDIRKNQLIPTSKFKHNLLHQPVFITKTKQKSTKDDTTHTKSTLKVSPLWSNAFFDWNAALRNPWTILPSSTGSGSLSIPTQKKDSSENVILTNANFINERLPSYIKLIFDGIDLKSEGYVNQFGFWSLLYLDFSLNCLVPSSYYKQMLNLKTKENVIFLDTYNEVKYAMNYLSKFNKILYTNGSGRKFVKLPSFGTLGFTFDKVRVIKNIGNDLQYWTLWPLNNEFIQYDINRPNHANILRNLNQFTNELVSIHYYPTFFYEHYLYFESVSQLILHQIYNVVRTYRAQLKLQDNLGTNRLERRGYYLTVYSPFYELFMSEVKQEFGDIYLYLQLFGSLPFDSGSIESIPTSYQEFDSYYQSRFGHLLDFGKVNFDALEAKYSRSNLKPFQLFFTYSQMFDLMQTISPNLNLKPNVELITFDEIGEGNNVDEYDVNNTSVCRLVDYPLGEPMPINTLEVFPPNLFEVAENIRMSFESKFLSPYAMYSLPLISGGHDVLIQTDNARLANFRRNTAQRKIFKSLQKQVLNAKSIFHKYVEPNLIKNNIGAADFLFWTTYSVNTSPKFSVNAQGVLDVPPIAVSSDKLEFTTPNSSSFKLLSLLFQYLHEKAFNQLLQPISIVFLGAKNEPVADMIYRLTHGKWSVQRYGNDAEWPGKKANLLSINLKNVYDIVVSDMDQSIGATVASISANSLKQLRVCLEAFSKRLIFKLQYCLFHTLSSITALLREYGVEIAHTGQFISYGIIRSAWSKVGSLEIFLIIDKVRTEEKIPTDDELRKVVNTLGLSDPNQMFFTYMGTPRKFGLNDLNCKIFNVDVAAVEFPSVLSTFQNLSQCVNYGSSSYSDSNSHLTIFGTTNIQRIGLFMRNKQLYKVVSLTGGDHKPEGIFNPQRDYVIPGVRDVLVLSDAQRMVGWKILKALHQDKGTLDITLTAYDIGCRDYECAYMTVMDENTILKYVGYDRATILDVKRGITVVKEEVTHDRFVELCSKGHVFAYNSYFMGFNTRDELEKELTFVADQLVIKGFLFLSFYSMHDELRPVLKNHGFVDITKEDIAANKFTFGRYHAVATVSVDFVEEWKRKMIAKYDVYQIFLSANEVSFSCMMHGYSTNLDSMYFAPVFNLVSPCFLIHKK</sequence>
<evidence type="ECO:0000313" key="2">
    <source>
        <dbReference type="EMBL" id="AAN07093.1"/>
    </source>
</evidence>
<evidence type="ECO:0000259" key="1">
    <source>
        <dbReference type="Pfam" id="PF20831"/>
    </source>
</evidence>
<evidence type="ECO:0000313" key="3">
    <source>
        <dbReference type="Proteomes" id="UP000152374"/>
    </source>
</evidence>
<reference evidence="3" key="4">
    <citation type="journal article" date="2007" name="Arch. Virol.">
        <title>Sequencing of the bicistronic genome segments S7 and S9 of Mal de Rio Cuarto virus (Fijivirus, Reoviridae) completes the genome of this virus.</title>
        <authorList>
            <person name="Guzman F.A."/>
            <person name="Distefano A.J."/>
            <person name="Arneodo J.D."/>
            <person name="Hopp H.E."/>
            <person name="Lenardon S.L."/>
            <person name="Del Vas M."/>
            <person name="Conci L.R."/>
        </authorList>
    </citation>
    <scope>NUCLEOTIDE SEQUENCE [LARGE SCALE GENOMIC DNA]</scope>
</reference>